<accession>A0A0A8ZJ09</accession>
<dbReference type="AlphaFoldDB" id="A0A0A8ZJ09"/>
<sequence>MRVAPCTAVLLPLELGPHTRG</sequence>
<evidence type="ECO:0000313" key="1">
    <source>
        <dbReference type="EMBL" id="JAD39389.1"/>
    </source>
</evidence>
<reference evidence="1" key="1">
    <citation type="submission" date="2014-09" db="EMBL/GenBank/DDBJ databases">
        <authorList>
            <person name="Magalhaes I.L.F."/>
            <person name="Oliveira U."/>
            <person name="Santos F.R."/>
            <person name="Vidigal T.H.D.A."/>
            <person name="Brescovit A.D."/>
            <person name="Santos A.J."/>
        </authorList>
    </citation>
    <scope>NUCLEOTIDE SEQUENCE</scope>
    <source>
        <tissue evidence="1">Shoot tissue taken approximately 20 cm above the soil surface</tissue>
    </source>
</reference>
<name>A0A0A8ZJ09_ARUDO</name>
<protein>
    <submittedName>
        <fullName evidence="1">Uncharacterized protein</fullName>
    </submittedName>
</protein>
<organism evidence="1">
    <name type="scientific">Arundo donax</name>
    <name type="common">Giant reed</name>
    <name type="synonym">Donax arundinaceus</name>
    <dbReference type="NCBI Taxonomy" id="35708"/>
    <lineage>
        <taxon>Eukaryota</taxon>
        <taxon>Viridiplantae</taxon>
        <taxon>Streptophyta</taxon>
        <taxon>Embryophyta</taxon>
        <taxon>Tracheophyta</taxon>
        <taxon>Spermatophyta</taxon>
        <taxon>Magnoliopsida</taxon>
        <taxon>Liliopsida</taxon>
        <taxon>Poales</taxon>
        <taxon>Poaceae</taxon>
        <taxon>PACMAD clade</taxon>
        <taxon>Arundinoideae</taxon>
        <taxon>Arundineae</taxon>
        <taxon>Arundo</taxon>
    </lineage>
</organism>
<reference evidence="1" key="2">
    <citation type="journal article" date="2015" name="Data Brief">
        <title>Shoot transcriptome of the giant reed, Arundo donax.</title>
        <authorList>
            <person name="Barrero R.A."/>
            <person name="Guerrero F.D."/>
            <person name="Moolhuijzen P."/>
            <person name="Goolsby J.A."/>
            <person name="Tidwell J."/>
            <person name="Bellgard S.E."/>
            <person name="Bellgard M.I."/>
        </authorList>
    </citation>
    <scope>NUCLEOTIDE SEQUENCE</scope>
    <source>
        <tissue evidence="1">Shoot tissue taken approximately 20 cm above the soil surface</tissue>
    </source>
</reference>
<proteinExistence type="predicted"/>
<dbReference type="EMBL" id="GBRH01258506">
    <property type="protein sequence ID" value="JAD39389.1"/>
    <property type="molecule type" value="Transcribed_RNA"/>
</dbReference>